<evidence type="ECO:0000256" key="3">
    <source>
        <dbReference type="PROSITE-ProRule" id="PRU00708"/>
    </source>
</evidence>
<feature type="repeat" description="PPR" evidence="3">
    <location>
        <begin position="400"/>
        <end position="435"/>
    </location>
</feature>
<feature type="repeat" description="PPR" evidence="3">
    <location>
        <begin position="259"/>
        <end position="293"/>
    </location>
</feature>
<keyword evidence="2" id="KW-0677">Repeat</keyword>
<reference evidence="4 5" key="1">
    <citation type="journal article" date="2018" name="Proc. Natl. Acad. Sci. U.S.A.">
        <title>Draft genome sequence of Camellia sinensis var. sinensis provides insights into the evolution of the tea genome and tea quality.</title>
        <authorList>
            <person name="Wei C."/>
            <person name="Yang H."/>
            <person name="Wang S."/>
            <person name="Zhao J."/>
            <person name="Liu C."/>
            <person name="Gao L."/>
            <person name="Xia E."/>
            <person name="Lu Y."/>
            <person name="Tai Y."/>
            <person name="She G."/>
            <person name="Sun J."/>
            <person name="Cao H."/>
            <person name="Tong W."/>
            <person name="Gao Q."/>
            <person name="Li Y."/>
            <person name="Deng W."/>
            <person name="Jiang X."/>
            <person name="Wang W."/>
            <person name="Chen Q."/>
            <person name="Zhang S."/>
            <person name="Li H."/>
            <person name="Wu J."/>
            <person name="Wang P."/>
            <person name="Li P."/>
            <person name="Shi C."/>
            <person name="Zheng F."/>
            <person name="Jian J."/>
            <person name="Huang B."/>
            <person name="Shan D."/>
            <person name="Shi M."/>
            <person name="Fang C."/>
            <person name="Yue Y."/>
            <person name="Li F."/>
            <person name="Li D."/>
            <person name="Wei S."/>
            <person name="Han B."/>
            <person name="Jiang C."/>
            <person name="Yin Y."/>
            <person name="Xia T."/>
            <person name="Zhang Z."/>
            <person name="Bennetzen J.L."/>
            <person name="Zhao S."/>
            <person name="Wan X."/>
        </authorList>
    </citation>
    <scope>NUCLEOTIDE SEQUENCE [LARGE SCALE GENOMIC DNA]</scope>
    <source>
        <strain evidence="5">cv. Shuchazao</strain>
        <tissue evidence="4">Leaf</tissue>
    </source>
</reference>
<evidence type="ECO:0008006" key="6">
    <source>
        <dbReference type="Google" id="ProtNLM"/>
    </source>
</evidence>
<dbReference type="PROSITE" id="PS51375">
    <property type="entry name" value="PPR"/>
    <property type="match status" value="9"/>
</dbReference>
<protein>
    <recommendedName>
        <fullName evidence="6">Pentacotripeptide-repeat region of PRORP domain-containing protein</fullName>
    </recommendedName>
</protein>
<dbReference type="InterPro" id="IPR011990">
    <property type="entry name" value="TPR-like_helical_dom_sf"/>
</dbReference>
<feature type="repeat" description="PPR" evidence="3">
    <location>
        <begin position="471"/>
        <end position="505"/>
    </location>
</feature>
<comment type="caution">
    <text evidence="4">The sequence shown here is derived from an EMBL/GenBank/DDBJ whole genome shotgun (WGS) entry which is preliminary data.</text>
</comment>
<sequence length="560" mass="62989">MQLLSSNYSRSKIFTFFDSILYIARRDSNIFSGVACFSCFPNPHHSEVWFVKVVCTLCVRSSATSLDILGSDYFCKNLNPLIAFGVIKRLSNNNYDNPKLAFDFFDFTRLNLSFIHSIATYNLLLRSLCQMGLHDLAKLVFEYMRIDGHLSDSSILGFLVSSFAHVGKFDVAKGLLTNVQSDSVEITSFVCNNLFSLLVNRNRVDEAVSFFREHILRSQCYCPDTCTFNIVIRGLCRAREVEKAVEFFNNMRSFGCSPDIITYNTLINAVSRVGEADRGCELLREIQSGNDFSPDVVSYTSVICGYCKMGNMEVASNIFHEMISSGVKPSLVTFNVLIDGFGKNGDMSSALNIYETMLFLGCLPDVVTFTSLIDGYCRTGQVDQGLRLWDEIYARNLSPNVYTFAILINALCKDNRLSVARDLLKQLRRRRDIVPQTFIYNPVIDGFCKAGNVDEANVIVAEMEEKRCKPDKLTFTILIIGHCMKGRMPEAISMFNKMLAIGCAPDRITINSLISCLLKAGMPNEAYRIKQTVAEDLNLEMTASRRNVPLRKNMDIPVAV</sequence>
<evidence type="ECO:0000313" key="4">
    <source>
        <dbReference type="EMBL" id="THG01300.1"/>
    </source>
</evidence>
<dbReference type="InterPro" id="IPR002885">
    <property type="entry name" value="PPR_rpt"/>
</dbReference>
<evidence type="ECO:0000256" key="2">
    <source>
        <dbReference type="ARBA" id="ARBA00022737"/>
    </source>
</evidence>
<feature type="repeat" description="PPR" evidence="3">
    <location>
        <begin position="117"/>
        <end position="151"/>
    </location>
</feature>
<organism evidence="4 5">
    <name type="scientific">Camellia sinensis var. sinensis</name>
    <name type="common">China tea</name>
    <dbReference type="NCBI Taxonomy" id="542762"/>
    <lineage>
        <taxon>Eukaryota</taxon>
        <taxon>Viridiplantae</taxon>
        <taxon>Streptophyta</taxon>
        <taxon>Embryophyta</taxon>
        <taxon>Tracheophyta</taxon>
        <taxon>Spermatophyta</taxon>
        <taxon>Magnoliopsida</taxon>
        <taxon>eudicotyledons</taxon>
        <taxon>Gunneridae</taxon>
        <taxon>Pentapetalae</taxon>
        <taxon>asterids</taxon>
        <taxon>Ericales</taxon>
        <taxon>Theaceae</taxon>
        <taxon>Camellia</taxon>
    </lineage>
</organism>
<comment type="similarity">
    <text evidence="1">Belongs to the PPR family. P subfamily.</text>
</comment>
<dbReference type="PANTHER" id="PTHR47939:SF13">
    <property type="entry name" value="OS03G0201400 PROTEIN"/>
    <property type="match status" value="1"/>
</dbReference>
<dbReference type="EMBL" id="SDRB02011451">
    <property type="protein sequence ID" value="THG01300.1"/>
    <property type="molecule type" value="Genomic_DNA"/>
</dbReference>
<evidence type="ECO:0000256" key="1">
    <source>
        <dbReference type="ARBA" id="ARBA00007626"/>
    </source>
</evidence>
<feature type="repeat" description="PPR" evidence="3">
    <location>
        <begin position="436"/>
        <end position="470"/>
    </location>
</feature>
<evidence type="ECO:0000313" key="5">
    <source>
        <dbReference type="Proteomes" id="UP000306102"/>
    </source>
</evidence>
<accession>A0A4S4DF21</accession>
<dbReference type="Gene3D" id="1.25.40.10">
    <property type="entry name" value="Tetratricopeptide repeat domain"/>
    <property type="match status" value="5"/>
</dbReference>
<dbReference type="Pfam" id="PF01535">
    <property type="entry name" value="PPR"/>
    <property type="match status" value="2"/>
</dbReference>
<dbReference type="Proteomes" id="UP000306102">
    <property type="component" value="Unassembled WGS sequence"/>
</dbReference>
<feature type="repeat" description="PPR" evidence="3">
    <location>
        <begin position="295"/>
        <end position="329"/>
    </location>
</feature>
<dbReference type="Pfam" id="PF13041">
    <property type="entry name" value="PPR_2"/>
    <property type="match status" value="4"/>
</dbReference>
<name>A0A4S4DF21_CAMSN</name>
<dbReference type="InterPro" id="IPR050667">
    <property type="entry name" value="PPR-containing_protein"/>
</dbReference>
<dbReference type="NCBIfam" id="TIGR00756">
    <property type="entry name" value="PPR"/>
    <property type="match status" value="9"/>
</dbReference>
<feature type="repeat" description="PPR" evidence="3">
    <location>
        <begin position="224"/>
        <end position="258"/>
    </location>
</feature>
<feature type="repeat" description="PPR" evidence="3">
    <location>
        <begin position="365"/>
        <end position="399"/>
    </location>
</feature>
<dbReference type="PANTHER" id="PTHR47939">
    <property type="entry name" value="MEMBRANE-ASSOCIATED SALT-INDUCIBLE PROTEIN-LIKE"/>
    <property type="match status" value="1"/>
</dbReference>
<dbReference type="AlphaFoldDB" id="A0A4S4DF21"/>
<keyword evidence="5" id="KW-1185">Reference proteome</keyword>
<feature type="repeat" description="PPR" evidence="3">
    <location>
        <begin position="330"/>
        <end position="364"/>
    </location>
</feature>
<gene>
    <name evidence="4" type="ORF">TEA_028218</name>
</gene>
<proteinExistence type="inferred from homology"/>